<comment type="caution">
    <text evidence="1">The sequence shown here is derived from an EMBL/GenBank/DDBJ whole genome shotgun (WGS) entry which is preliminary data.</text>
</comment>
<evidence type="ECO:0000313" key="1">
    <source>
        <dbReference type="EMBL" id="OIQ97356.1"/>
    </source>
</evidence>
<protein>
    <recommendedName>
        <fullName evidence="2">L-rhamnose mutarotase</fullName>
    </recommendedName>
</protein>
<dbReference type="AlphaFoldDB" id="A0A1J5RZ76"/>
<gene>
    <name evidence="1" type="ORF">GALL_206160</name>
</gene>
<sequence>MKKFQAIIKFTMDEEFMNFIPAHRTYINFLINKDVIDLYAVSMESQTCWITLNANTKAEVDNYLSKTPLYKYWTYVIEELFVYDSQQYRLPAVQLN</sequence>
<name>A0A1J5RZ76_9ZZZZ</name>
<proteinExistence type="predicted"/>
<evidence type="ECO:0008006" key="2">
    <source>
        <dbReference type="Google" id="ProtNLM"/>
    </source>
</evidence>
<reference evidence="1" key="1">
    <citation type="submission" date="2016-10" db="EMBL/GenBank/DDBJ databases">
        <title>Sequence of Gallionella enrichment culture.</title>
        <authorList>
            <person name="Poehlein A."/>
            <person name="Muehling M."/>
            <person name="Daniel R."/>
        </authorList>
    </citation>
    <scope>NUCLEOTIDE SEQUENCE</scope>
</reference>
<accession>A0A1J5RZ76</accession>
<organism evidence="1">
    <name type="scientific">mine drainage metagenome</name>
    <dbReference type="NCBI Taxonomy" id="410659"/>
    <lineage>
        <taxon>unclassified sequences</taxon>
        <taxon>metagenomes</taxon>
        <taxon>ecological metagenomes</taxon>
    </lineage>
</organism>
<dbReference type="EMBL" id="MLJW01000134">
    <property type="protein sequence ID" value="OIQ97356.1"/>
    <property type="molecule type" value="Genomic_DNA"/>
</dbReference>